<evidence type="ECO:0000256" key="3">
    <source>
        <dbReference type="ARBA" id="ARBA00022723"/>
    </source>
</evidence>
<dbReference type="NCBIfam" id="TIGR01662">
    <property type="entry name" value="HAD-SF-IIIA"/>
    <property type="match status" value="1"/>
</dbReference>
<feature type="binding site" evidence="10">
    <location>
        <position position="90"/>
    </location>
    <ligand>
        <name>Zn(2+)</name>
        <dbReference type="ChEBI" id="CHEBI:29105"/>
    </ligand>
</feature>
<keyword evidence="12" id="KW-1185">Reference proteome</keyword>
<reference evidence="11 12" key="1">
    <citation type="journal article" date="2021" name="Int. J. Syst. Evol. Microbiol.">
        <title>Amazonocrinis nigriterrae gen. nov., sp. nov., Atlanticothrix silvestris gen. nov., sp. nov. and Dendronalium phyllosphericum gen. nov., sp. nov., nostocacean cyanobacteria from Brazilian environments.</title>
        <authorList>
            <person name="Alvarenga D.O."/>
            <person name="Andreote A.P.D."/>
            <person name="Branco L.H.Z."/>
            <person name="Delbaje E."/>
            <person name="Cruz R.B."/>
            <person name="Varani A.M."/>
            <person name="Fiore M.F."/>
        </authorList>
    </citation>
    <scope>NUCLEOTIDE SEQUENCE [LARGE SCALE GENOMIC DNA]</scope>
    <source>
        <strain evidence="11 12">CENA67</strain>
    </source>
</reference>
<keyword evidence="10" id="KW-0862">Zinc</keyword>
<dbReference type="GO" id="GO:0046872">
    <property type="term" value="F:metal ion binding"/>
    <property type="evidence" value="ECO:0007669"/>
    <property type="project" value="UniProtKB-KW"/>
</dbReference>
<keyword evidence="3 10" id="KW-0479">Metal-binding</keyword>
<dbReference type="Proteomes" id="UP000632766">
    <property type="component" value="Unassembled WGS sequence"/>
</dbReference>
<dbReference type="AlphaFoldDB" id="A0A8J7HT67"/>
<dbReference type="SUPFAM" id="SSF56784">
    <property type="entry name" value="HAD-like"/>
    <property type="match status" value="1"/>
</dbReference>
<comment type="cofactor">
    <cofactor evidence="10">
        <name>Mg(2+)</name>
        <dbReference type="ChEBI" id="CHEBI:18420"/>
    </cofactor>
</comment>
<organism evidence="11 12">
    <name type="scientific">Amazonocrinis nigriterrae CENA67</name>
    <dbReference type="NCBI Taxonomy" id="2794033"/>
    <lineage>
        <taxon>Bacteria</taxon>
        <taxon>Bacillati</taxon>
        <taxon>Cyanobacteriota</taxon>
        <taxon>Cyanophyceae</taxon>
        <taxon>Nostocales</taxon>
        <taxon>Nostocaceae</taxon>
        <taxon>Amazonocrinis</taxon>
        <taxon>Amazonocrinis nigriterrae</taxon>
    </lineage>
</organism>
<feature type="site" description="Stabilizes the phosphoryl group" evidence="9">
    <location>
        <position position="49"/>
    </location>
</feature>
<evidence type="ECO:0000256" key="8">
    <source>
        <dbReference type="PIRSR" id="PIRSR004682-1"/>
    </source>
</evidence>
<keyword evidence="10" id="KW-0460">Magnesium</keyword>
<dbReference type="PANTHER" id="PTHR42891:SF1">
    <property type="entry name" value="D-GLYCERO-BETA-D-MANNO-HEPTOSE-1,7-BISPHOSPHATE 7-PHOSPHATASE"/>
    <property type="match status" value="1"/>
</dbReference>
<dbReference type="InterPro" id="IPR036412">
    <property type="entry name" value="HAD-like_sf"/>
</dbReference>
<feature type="site" description="Contributes to substrate recognition" evidence="9">
    <location>
        <position position="106"/>
    </location>
</feature>
<evidence type="ECO:0000256" key="5">
    <source>
        <dbReference type="ARBA" id="ARBA00023277"/>
    </source>
</evidence>
<protein>
    <recommendedName>
        <fullName evidence="6 7">D,D-heptose 1,7-bisphosphate phosphatase</fullName>
        <ecNumber evidence="7">3.1.3.-</ecNumber>
    </recommendedName>
</protein>
<feature type="binding site" evidence="10">
    <location>
        <position position="103"/>
    </location>
    <ligand>
        <name>Zn(2+)</name>
        <dbReference type="ChEBI" id="CHEBI:29105"/>
    </ligand>
</feature>
<comment type="caution">
    <text evidence="11">The sequence shown here is derived from an EMBL/GenBank/DDBJ whole genome shotgun (WGS) entry which is preliminary data.</text>
</comment>
<dbReference type="CDD" id="cd07503">
    <property type="entry name" value="HAD_HisB-N"/>
    <property type="match status" value="1"/>
</dbReference>
<sequence>MPAVFIDKDGTLIEDVPNNVDPQLMQLTTGAIEGLQLLSKAGYKLIVITNQSGVARGYFPESALVAVEARSREILAEAGILLDGFYYCPHHPNGVVSEYAIACECRKPKPGLILRAAAQQNIDLSNSWFIGDSLCDVEAGHSAGCKTILIDKGNQSESQISCLEIADYIVSNLSIAAQAICKHSLANLG</sequence>
<dbReference type="GO" id="GO:0016791">
    <property type="term" value="F:phosphatase activity"/>
    <property type="evidence" value="ECO:0007669"/>
    <property type="project" value="InterPro"/>
</dbReference>
<evidence type="ECO:0000256" key="6">
    <source>
        <dbReference type="ARBA" id="ARBA00031828"/>
    </source>
</evidence>
<evidence type="ECO:0000256" key="10">
    <source>
        <dbReference type="PIRSR" id="PIRSR004682-4"/>
    </source>
</evidence>
<dbReference type="PANTHER" id="PTHR42891">
    <property type="entry name" value="D-GLYCERO-BETA-D-MANNO-HEPTOSE-1,7-BISPHOSPHATE 7-PHOSPHATASE"/>
    <property type="match status" value="1"/>
</dbReference>
<dbReference type="InterPro" id="IPR006549">
    <property type="entry name" value="HAD-SF_hydro_IIIA"/>
</dbReference>
<dbReference type="GO" id="GO:0005737">
    <property type="term" value="C:cytoplasm"/>
    <property type="evidence" value="ECO:0007669"/>
    <property type="project" value="UniProtKB-SubCell"/>
</dbReference>
<comment type="cofactor">
    <cofactor evidence="10">
        <name>Zn(2+)</name>
        <dbReference type="ChEBI" id="CHEBI:29105"/>
    </cofactor>
</comment>
<dbReference type="EC" id="3.1.3.-" evidence="7"/>
<dbReference type="PIRSF" id="PIRSF004682">
    <property type="entry name" value="GmhB"/>
    <property type="match status" value="1"/>
</dbReference>
<feature type="site" description="Stabilizes the phosphoryl group" evidence="9">
    <location>
        <position position="107"/>
    </location>
</feature>
<evidence type="ECO:0000256" key="9">
    <source>
        <dbReference type="PIRSR" id="PIRSR004682-3"/>
    </source>
</evidence>
<feature type="binding site" evidence="10">
    <location>
        <position position="88"/>
    </location>
    <ligand>
        <name>Zn(2+)</name>
        <dbReference type="ChEBI" id="CHEBI:29105"/>
    </ligand>
</feature>
<dbReference type="InterPro" id="IPR004446">
    <property type="entry name" value="Heptose_bisP_phosphatase"/>
</dbReference>
<dbReference type="NCBIfam" id="TIGR01656">
    <property type="entry name" value="Histidinol-ppas"/>
    <property type="match status" value="1"/>
</dbReference>
<dbReference type="Pfam" id="PF13242">
    <property type="entry name" value="Hydrolase_like"/>
    <property type="match status" value="1"/>
</dbReference>
<proteinExistence type="inferred from homology"/>
<dbReference type="InterPro" id="IPR023214">
    <property type="entry name" value="HAD_sf"/>
</dbReference>
<comment type="similarity">
    <text evidence="7">Belongs to the gmhB family.</text>
</comment>
<gene>
    <name evidence="11" type="ORF">I8748_25375</name>
</gene>
<dbReference type="Gene3D" id="3.40.50.1000">
    <property type="entry name" value="HAD superfamily/HAD-like"/>
    <property type="match status" value="1"/>
</dbReference>
<feature type="active site" description="Nucleophile" evidence="8">
    <location>
        <position position="7"/>
    </location>
</feature>
<feature type="binding site" evidence="10">
    <location>
        <position position="132"/>
    </location>
    <ligand>
        <name>Mg(2+)</name>
        <dbReference type="ChEBI" id="CHEBI:18420"/>
    </ligand>
</feature>
<feature type="active site" description="Proton donor" evidence="8">
    <location>
        <position position="9"/>
    </location>
</feature>
<evidence type="ECO:0000313" key="11">
    <source>
        <dbReference type="EMBL" id="MBH8565466.1"/>
    </source>
</evidence>
<keyword evidence="4 7" id="KW-0378">Hydrolase</keyword>
<keyword evidence="5 7" id="KW-0119">Carbohydrate metabolism</keyword>
<dbReference type="GO" id="GO:0005975">
    <property type="term" value="P:carbohydrate metabolic process"/>
    <property type="evidence" value="ECO:0007669"/>
    <property type="project" value="InterPro"/>
</dbReference>
<comment type="subcellular location">
    <subcellularLocation>
        <location evidence="1 7">Cytoplasm</location>
    </subcellularLocation>
</comment>
<evidence type="ECO:0000256" key="7">
    <source>
        <dbReference type="PIRNR" id="PIRNR004682"/>
    </source>
</evidence>
<name>A0A8J7HT67_9NOST</name>
<evidence type="ECO:0000256" key="1">
    <source>
        <dbReference type="ARBA" id="ARBA00004496"/>
    </source>
</evidence>
<dbReference type="InterPro" id="IPR006543">
    <property type="entry name" value="Histidinol-phos"/>
</dbReference>
<accession>A0A8J7HT67</accession>
<evidence type="ECO:0000256" key="2">
    <source>
        <dbReference type="ARBA" id="ARBA00022490"/>
    </source>
</evidence>
<feature type="binding site" evidence="10">
    <location>
        <position position="9"/>
    </location>
    <ligand>
        <name>Mg(2+)</name>
        <dbReference type="ChEBI" id="CHEBI:18420"/>
    </ligand>
</feature>
<feature type="binding site" evidence="10">
    <location>
        <position position="7"/>
    </location>
    <ligand>
        <name>Mg(2+)</name>
        <dbReference type="ChEBI" id="CHEBI:18420"/>
    </ligand>
</feature>
<keyword evidence="2 7" id="KW-0963">Cytoplasm</keyword>
<dbReference type="EMBL" id="JAECZC010000062">
    <property type="protein sequence ID" value="MBH8565466.1"/>
    <property type="molecule type" value="Genomic_DNA"/>
</dbReference>
<evidence type="ECO:0000313" key="12">
    <source>
        <dbReference type="Proteomes" id="UP000632766"/>
    </source>
</evidence>
<feature type="binding site" evidence="10">
    <location>
        <position position="105"/>
    </location>
    <ligand>
        <name>Zn(2+)</name>
        <dbReference type="ChEBI" id="CHEBI:29105"/>
    </ligand>
</feature>
<evidence type="ECO:0000256" key="4">
    <source>
        <dbReference type="ARBA" id="ARBA00022801"/>
    </source>
</evidence>